<dbReference type="AlphaFoldDB" id="A0A9N8PNP3"/>
<proteinExistence type="predicted"/>
<name>A0A9N8PNP3_9PEZI</name>
<organism evidence="2 3">
    <name type="scientific">Aureobasidium uvarum</name>
    <dbReference type="NCBI Taxonomy" id="2773716"/>
    <lineage>
        <taxon>Eukaryota</taxon>
        <taxon>Fungi</taxon>
        <taxon>Dikarya</taxon>
        <taxon>Ascomycota</taxon>
        <taxon>Pezizomycotina</taxon>
        <taxon>Dothideomycetes</taxon>
        <taxon>Dothideomycetidae</taxon>
        <taxon>Dothideales</taxon>
        <taxon>Saccotheciaceae</taxon>
        <taxon>Aureobasidium</taxon>
    </lineage>
</organism>
<dbReference type="PROSITE" id="PS50097">
    <property type="entry name" value="BTB"/>
    <property type="match status" value="1"/>
</dbReference>
<reference evidence="2" key="1">
    <citation type="submission" date="2020-06" db="EMBL/GenBank/DDBJ databases">
        <authorList>
            <person name="Onetto C."/>
        </authorList>
    </citation>
    <scope>NUCLEOTIDE SEQUENCE</scope>
</reference>
<feature type="domain" description="BTB" evidence="1">
    <location>
        <begin position="78"/>
        <end position="140"/>
    </location>
</feature>
<keyword evidence="3" id="KW-1185">Reference proteome</keyword>
<evidence type="ECO:0000313" key="3">
    <source>
        <dbReference type="Proteomes" id="UP000745764"/>
    </source>
</evidence>
<evidence type="ECO:0000313" key="2">
    <source>
        <dbReference type="EMBL" id="CAD0107180.1"/>
    </source>
</evidence>
<dbReference type="EMBL" id="CAINUL010000002">
    <property type="protein sequence ID" value="CAD0107180.1"/>
    <property type="molecule type" value="Genomic_DNA"/>
</dbReference>
<dbReference type="SUPFAM" id="SSF54695">
    <property type="entry name" value="POZ domain"/>
    <property type="match status" value="1"/>
</dbReference>
<dbReference type="Gene3D" id="3.30.710.10">
    <property type="entry name" value="Potassium Channel Kv1.1, Chain A"/>
    <property type="match status" value="1"/>
</dbReference>
<evidence type="ECO:0000259" key="1">
    <source>
        <dbReference type="PROSITE" id="PS50097"/>
    </source>
</evidence>
<dbReference type="OrthoDB" id="6359816at2759"/>
<dbReference type="InterPro" id="IPR011333">
    <property type="entry name" value="SKP1/BTB/POZ_sf"/>
</dbReference>
<dbReference type="CDD" id="cd18186">
    <property type="entry name" value="BTB_POZ_ZBTB_KLHL-like"/>
    <property type="match status" value="1"/>
</dbReference>
<accession>A0A9N8PNP3</accession>
<dbReference type="InterPro" id="IPR000210">
    <property type="entry name" value="BTB/POZ_dom"/>
</dbReference>
<gene>
    <name evidence="2" type="ORF">AWRI4620_LOCUS1435</name>
</gene>
<dbReference type="Pfam" id="PF00651">
    <property type="entry name" value="BTB"/>
    <property type="match status" value="1"/>
</dbReference>
<comment type="caution">
    <text evidence="2">The sequence shown here is derived from an EMBL/GenBank/DDBJ whole genome shotgun (WGS) entry which is preliminary data.</text>
</comment>
<feature type="non-terminal residue" evidence="2">
    <location>
        <position position="1"/>
    </location>
</feature>
<dbReference type="Proteomes" id="UP000745764">
    <property type="component" value="Unassembled WGS sequence"/>
</dbReference>
<protein>
    <recommendedName>
        <fullName evidence="1">BTB domain-containing protein</fullName>
    </recommendedName>
</protein>
<sequence length="378" mass="42424">MSRHDQVYPAMRNSFSSSEGSFQDELFQDSQSECSFLDGMASLEADMVAPDEDWDQHTLSQDFGNLPRLYNVTGVVTSDVVVRFNGGRSEFLSQKAVLSAKSGYFERAFSSNFPVATSDVIDLGDDDNPKHIYAMLCFLHGTEYHKIHQRNTLGRNLDFHVDLYLIGEQFDIRSLRLKAAETFFFEANALVDTRWFPMAIQRVLGPEGPVFADPFLIELTIKIIMEKMEYLVKNDRFMEMVKSGELADEDMMIKLFLALGQRVRDMSRLDVWISKEDRLSAAQREMLAAEAGMGDGPWDASTLAGQIMAARAQNAAHAARSNLALLVAQPTFAPPPAILTSHHPAPLVNAPVRVSRPVVSKASFTKIIRRTFFQLKKT</sequence>